<comment type="caution">
    <text evidence="5">The sequence shown here is derived from an EMBL/GenBank/DDBJ whole genome shotgun (WGS) entry which is preliminary data.</text>
</comment>
<dbReference type="Gene3D" id="3.40.50.1820">
    <property type="entry name" value="alpha/beta hydrolase"/>
    <property type="match status" value="1"/>
</dbReference>
<accession>A0A5M8NRL6</accession>
<evidence type="ECO:0000256" key="3">
    <source>
        <dbReference type="ARBA" id="ARBA00022801"/>
    </source>
</evidence>
<name>A0A5M8NRL6_9BACT</name>
<dbReference type="PANTHER" id="PTHR22946">
    <property type="entry name" value="DIENELACTONE HYDROLASE DOMAIN-CONTAINING PROTEIN-RELATED"/>
    <property type="match status" value="1"/>
</dbReference>
<evidence type="ECO:0000313" key="5">
    <source>
        <dbReference type="EMBL" id="KAA6299801.1"/>
    </source>
</evidence>
<dbReference type="InterPro" id="IPR029058">
    <property type="entry name" value="AB_hydrolase_fold"/>
</dbReference>
<protein>
    <recommendedName>
        <fullName evidence="4">4-O-methyl-glucuronoyl methylesterase-like domain-containing protein</fullName>
    </recommendedName>
</protein>
<dbReference type="InterPro" id="IPR050261">
    <property type="entry name" value="FrsA_esterase"/>
</dbReference>
<reference evidence="5 6" key="1">
    <citation type="submission" date="2019-03" db="EMBL/GenBank/DDBJ databases">
        <title>Single cell metagenomics reveals metabolic interactions within the superorganism composed of flagellate Streblomastix strix and complex community of Bacteroidetes bacteria on its surface.</title>
        <authorList>
            <person name="Treitli S.C."/>
            <person name="Kolisko M."/>
            <person name="Husnik F."/>
            <person name="Keeling P."/>
            <person name="Hampl V."/>
        </authorList>
    </citation>
    <scope>NUCLEOTIDE SEQUENCE [LARGE SCALE GENOMIC DNA]</scope>
    <source>
        <strain evidence="5">St1</strain>
    </source>
</reference>
<keyword evidence="1" id="KW-0719">Serine esterase</keyword>
<evidence type="ECO:0000256" key="1">
    <source>
        <dbReference type="ARBA" id="ARBA00022487"/>
    </source>
</evidence>
<evidence type="ECO:0000313" key="6">
    <source>
        <dbReference type="Proteomes" id="UP000324575"/>
    </source>
</evidence>
<dbReference type="PANTHER" id="PTHR22946:SF9">
    <property type="entry name" value="POLYKETIDE TRANSFERASE AF380"/>
    <property type="match status" value="1"/>
</dbReference>
<sequence>VFHYPLGYMWVYRRDLHPILALVKAGYAVLAFDQTGHGMRWNESAPFYDRYPHWSRLGKMVEDVSSSIDALQKERIVDGDNISVFGYKRGGTVGLYAAALDKRISGAVSICGFTPMRTDTADSGTSGMTRYSHLYGLIPRLGFFAGNESHLPYDYEDIISLIAPRPVLIVQPATDRDANPEDVQAAVKQAKTVYTLYKAGDKLEIQKPNDYARLTTATQNSIVEWMERNIKK</sequence>
<dbReference type="SUPFAM" id="SSF53474">
    <property type="entry name" value="alpha/beta-Hydrolases"/>
    <property type="match status" value="1"/>
</dbReference>
<dbReference type="EMBL" id="SNRX01000230">
    <property type="protein sequence ID" value="KAA6299801.1"/>
    <property type="molecule type" value="Genomic_DNA"/>
</dbReference>
<dbReference type="GO" id="GO:0052689">
    <property type="term" value="F:carboxylic ester hydrolase activity"/>
    <property type="evidence" value="ECO:0007669"/>
    <property type="project" value="UniProtKB-KW"/>
</dbReference>
<keyword evidence="3" id="KW-0378">Hydrolase</keyword>
<keyword evidence="2" id="KW-0732">Signal</keyword>
<dbReference type="InterPro" id="IPR054579">
    <property type="entry name" value="GCE-like_dom"/>
</dbReference>
<proteinExistence type="predicted"/>
<gene>
    <name evidence="5" type="ORF">EZS26_004062</name>
</gene>
<evidence type="ECO:0000259" key="4">
    <source>
        <dbReference type="Pfam" id="PF22244"/>
    </source>
</evidence>
<evidence type="ECO:0000256" key="2">
    <source>
        <dbReference type="ARBA" id="ARBA00022729"/>
    </source>
</evidence>
<dbReference type="Proteomes" id="UP000324575">
    <property type="component" value="Unassembled WGS sequence"/>
</dbReference>
<dbReference type="AlphaFoldDB" id="A0A5M8NRL6"/>
<organism evidence="5 6">
    <name type="scientific">Candidatus Ordinivivax streblomastigis</name>
    <dbReference type="NCBI Taxonomy" id="2540710"/>
    <lineage>
        <taxon>Bacteria</taxon>
        <taxon>Pseudomonadati</taxon>
        <taxon>Bacteroidota</taxon>
        <taxon>Bacteroidia</taxon>
        <taxon>Bacteroidales</taxon>
        <taxon>Candidatus Ordinivivax</taxon>
    </lineage>
</organism>
<feature type="non-terminal residue" evidence="5">
    <location>
        <position position="1"/>
    </location>
</feature>
<feature type="domain" description="4-O-methyl-glucuronoyl methylesterase-like" evidence="4">
    <location>
        <begin position="23"/>
        <end position="195"/>
    </location>
</feature>
<dbReference type="Pfam" id="PF22244">
    <property type="entry name" value="GCE_fung"/>
    <property type="match status" value="1"/>
</dbReference>